<name>A0A0C3PJB7_PISTI</name>
<dbReference type="InParanoid" id="A0A0C3PJB7"/>
<evidence type="ECO:0000313" key="2">
    <source>
        <dbReference type="Proteomes" id="UP000054217"/>
    </source>
</evidence>
<dbReference type="AlphaFoldDB" id="A0A0C3PJB7"/>
<gene>
    <name evidence="1" type="ORF">M404DRAFT_470647</name>
</gene>
<dbReference type="EMBL" id="KN831945">
    <property type="protein sequence ID" value="KIO14240.1"/>
    <property type="molecule type" value="Genomic_DNA"/>
</dbReference>
<protein>
    <submittedName>
        <fullName evidence="1">Uncharacterized protein</fullName>
    </submittedName>
</protein>
<proteinExistence type="predicted"/>
<reference evidence="2" key="2">
    <citation type="submission" date="2015-01" db="EMBL/GenBank/DDBJ databases">
        <title>Evolutionary Origins and Diversification of the Mycorrhizal Mutualists.</title>
        <authorList>
            <consortium name="DOE Joint Genome Institute"/>
            <consortium name="Mycorrhizal Genomics Consortium"/>
            <person name="Kohler A."/>
            <person name="Kuo A."/>
            <person name="Nagy L.G."/>
            <person name="Floudas D."/>
            <person name="Copeland A."/>
            <person name="Barry K.W."/>
            <person name="Cichocki N."/>
            <person name="Veneault-Fourrey C."/>
            <person name="LaButti K."/>
            <person name="Lindquist E.A."/>
            <person name="Lipzen A."/>
            <person name="Lundell T."/>
            <person name="Morin E."/>
            <person name="Murat C."/>
            <person name="Riley R."/>
            <person name="Ohm R."/>
            <person name="Sun H."/>
            <person name="Tunlid A."/>
            <person name="Henrissat B."/>
            <person name="Grigoriev I.V."/>
            <person name="Hibbett D.S."/>
            <person name="Martin F."/>
        </authorList>
    </citation>
    <scope>NUCLEOTIDE SEQUENCE [LARGE SCALE GENOMIC DNA]</scope>
    <source>
        <strain evidence="2">Marx 270</strain>
    </source>
</reference>
<organism evidence="1 2">
    <name type="scientific">Pisolithus tinctorius Marx 270</name>
    <dbReference type="NCBI Taxonomy" id="870435"/>
    <lineage>
        <taxon>Eukaryota</taxon>
        <taxon>Fungi</taxon>
        <taxon>Dikarya</taxon>
        <taxon>Basidiomycota</taxon>
        <taxon>Agaricomycotina</taxon>
        <taxon>Agaricomycetes</taxon>
        <taxon>Agaricomycetidae</taxon>
        <taxon>Boletales</taxon>
        <taxon>Sclerodermatineae</taxon>
        <taxon>Pisolithaceae</taxon>
        <taxon>Pisolithus</taxon>
    </lineage>
</organism>
<reference evidence="1 2" key="1">
    <citation type="submission" date="2014-04" db="EMBL/GenBank/DDBJ databases">
        <authorList>
            <consortium name="DOE Joint Genome Institute"/>
            <person name="Kuo A."/>
            <person name="Kohler A."/>
            <person name="Costa M.D."/>
            <person name="Nagy L.G."/>
            <person name="Floudas D."/>
            <person name="Copeland A."/>
            <person name="Barry K.W."/>
            <person name="Cichocki N."/>
            <person name="Veneault-Fourrey C."/>
            <person name="LaButti K."/>
            <person name="Lindquist E.A."/>
            <person name="Lipzen A."/>
            <person name="Lundell T."/>
            <person name="Morin E."/>
            <person name="Murat C."/>
            <person name="Sun H."/>
            <person name="Tunlid A."/>
            <person name="Henrissat B."/>
            <person name="Grigoriev I.V."/>
            <person name="Hibbett D.S."/>
            <person name="Martin F."/>
            <person name="Nordberg H.P."/>
            <person name="Cantor M.N."/>
            <person name="Hua S.X."/>
        </authorList>
    </citation>
    <scope>NUCLEOTIDE SEQUENCE [LARGE SCALE GENOMIC DNA]</scope>
    <source>
        <strain evidence="1 2">Marx 270</strain>
    </source>
</reference>
<keyword evidence="2" id="KW-1185">Reference proteome</keyword>
<sequence length="68" mass="7699">MFELVIQTTMHYLLAGYHTDALRNSFIQCLNYISLVLSSSLLLLVSRSNVGLSAGRARFNSPRFRTAY</sequence>
<evidence type="ECO:0000313" key="1">
    <source>
        <dbReference type="EMBL" id="KIO14240.1"/>
    </source>
</evidence>
<dbReference type="HOGENOM" id="CLU_2794956_0_0_1"/>
<accession>A0A0C3PJB7</accession>
<dbReference type="Proteomes" id="UP000054217">
    <property type="component" value="Unassembled WGS sequence"/>
</dbReference>